<accession>X0PMA4</accession>
<evidence type="ECO:0000259" key="8">
    <source>
        <dbReference type="PROSITE" id="PS50928"/>
    </source>
</evidence>
<feature type="transmembrane region" description="Helical" evidence="7">
    <location>
        <begin position="9"/>
        <end position="30"/>
    </location>
</feature>
<dbReference type="PROSITE" id="PS51257">
    <property type="entry name" value="PROKAR_LIPOPROTEIN"/>
    <property type="match status" value="1"/>
</dbReference>
<keyword evidence="3" id="KW-1003">Cell membrane</keyword>
<dbReference type="SUPFAM" id="SSF161098">
    <property type="entry name" value="MetI-like"/>
    <property type="match status" value="1"/>
</dbReference>
<gene>
    <name evidence="9" type="ORF">RW1_009_01030</name>
</gene>
<sequence length="316" mass="33492">MVAFIVKRLAAALVVVMVVSFVIFSCMYLAPGGPEQAILGPTSATPETLARIRLQYGLDDPFLVQYWRFITNAATFDFGRSYQTGETVAGGIWTRLGISLPLALGGFVLSVIVGLVGGVVSAHRQGRPIDRILGAVSIGAASIPAYASAIFLLFVFGVQLRWFPIGGDGEGVADRASRLVLPIIALGLVGAATILRRTRVAMIAALERDDVAFAQARGVPARDILLRYTLRHSAVIILTSVSVILIFMLAGTAVVETAFGLNGVGAYLITAINTKDLPSVLGIAVTITILVVLVNLATDFLYAVIDPRIQRGMAPQ</sequence>
<dbReference type="InterPro" id="IPR035906">
    <property type="entry name" value="MetI-like_sf"/>
</dbReference>
<dbReference type="Pfam" id="PF00528">
    <property type="entry name" value="BPD_transp_1"/>
    <property type="match status" value="1"/>
</dbReference>
<feature type="transmembrane region" description="Helical" evidence="7">
    <location>
        <begin position="234"/>
        <end position="259"/>
    </location>
</feature>
<keyword evidence="2 7" id="KW-0813">Transport</keyword>
<evidence type="ECO:0000256" key="7">
    <source>
        <dbReference type="RuleBase" id="RU363032"/>
    </source>
</evidence>
<proteinExistence type="inferred from homology"/>
<dbReference type="InterPro" id="IPR000515">
    <property type="entry name" value="MetI-like"/>
</dbReference>
<keyword evidence="5 7" id="KW-1133">Transmembrane helix</keyword>
<dbReference type="RefSeq" id="WP_156046554.1">
    <property type="nucleotide sequence ID" value="NZ_BAWF01000009.1"/>
</dbReference>
<comment type="subcellular location">
    <subcellularLocation>
        <location evidence="1 7">Cell membrane</location>
        <topology evidence="1 7">Multi-pass membrane protein</topology>
    </subcellularLocation>
</comment>
<dbReference type="OrthoDB" id="147639at2"/>
<keyword evidence="4 7" id="KW-0812">Transmembrane</keyword>
<evidence type="ECO:0000256" key="3">
    <source>
        <dbReference type="ARBA" id="ARBA00022475"/>
    </source>
</evidence>
<dbReference type="PROSITE" id="PS50928">
    <property type="entry name" value="ABC_TM1"/>
    <property type="match status" value="1"/>
</dbReference>
<name>X0PMA4_RHOWR</name>
<evidence type="ECO:0000313" key="9">
    <source>
        <dbReference type="EMBL" id="GAF43679.1"/>
    </source>
</evidence>
<feature type="transmembrane region" description="Helical" evidence="7">
    <location>
        <begin position="279"/>
        <end position="305"/>
    </location>
</feature>
<evidence type="ECO:0000313" key="10">
    <source>
        <dbReference type="Proteomes" id="UP000019491"/>
    </source>
</evidence>
<dbReference type="Pfam" id="PF19300">
    <property type="entry name" value="BPD_transp_1_N"/>
    <property type="match status" value="1"/>
</dbReference>
<keyword evidence="6 7" id="KW-0472">Membrane</keyword>
<dbReference type="PANTHER" id="PTHR43163:SF6">
    <property type="entry name" value="DIPEPTIDE TRANSPORT SYSTEM PERMEASE PROTEIN DPPB-RELATED"/>
    <property type="match status" value="1"/>
</dbReference>
<evidence type="ECO:0000256" key="4">
    <source>
        <dbReference type="ARBA" id="ARBA00022692"/>
    </source>
</evidence>
<evidence type="ECO:0000256" key="6">
    <source>
        <dbReference type="ARBA" id="ARBA00023136"/>
    </source>
</evidence>
<evidence type="ECO:0000256" key="1">
    <source>
        <dbReference type="ARBA" id="ARBA00004651"/>
    </source>
</evidence>
<dbReference type="PANTHER" id="PTHR43163">
    <property type="entry name" value="DIPEPTIDE TRANSPORT SYSTEM PERMEASE PROTEIN DPPB-RELATED"/>
    <property type="match status" value="1"/>
</dbReference>
<dbReference type="InterPro" id="IPR045621">
    <property type="entry name" value="BPD_transp_1_N"/>
</dbReference>
<dbReference type="GO" id="GO:0005886">
    <property type="term" value="C:plasma membrane"/>
    <property type="evidence" value="ECO:0007669"/>
    <property type="project" value="UniProtKB-SubCell"/>
</dbReference>
<feature type="domain" description="ABC transmembrane type-1" evidence="8">
    <location>
        <begin position="96"/>
        <end position="302"/>
    </location>
</feature>
<feature type="transmembrane region" description="Helical" evidence="7">
    <location>
        <begin position="176"/>
        <end position="195"/>
    </location>
</feature>
<feature type="transmembrane region" description="Helical" evidence="7">
    <location>
        <begin position="132"/>
        <end position="156"/>
    </location>
</feature>
<evidence type="ECO:0000256" key="2">
    <source>
        <dbReference type="ARBA" id="ARBA00022448"/>
    </source>
</evidence>
<organism evidence="9 10">
    <name type="scientific">Rhodococcus wratislaviensis NBRC 100605</name>
    <dbReference type="NCBI Taxonomy" id="1219028"/>
    <lineage>
        <taxon>Bacteria</taxon>
        <taxon>Bacillati</taxon>
        <taxon>Actinomycetota</taxon>
        <taxon>Actinomycetes</taxon>
        <taxon>Mycobacteriales</taxon>
        <taxon>Nocardiaceae</taxon>
        <taxon>Rhodococcus</taxon>
    </lineage>
</organism>
<reference evidence="9 10" key="1">
    <citation type="submission" date="2014-02" db="EMBL/GenBank/DDBJ databases">
        <title>Whole genome shotgun sequence of Rhodococcus wratislaviensis NBRC 100605.</title>
        <authorList>
            <person name="Hosoyama A."/>
            <person name="Tsuchikane K."/>
            <person name="Yoshida I."/>
            <person name="Ohji S."/>
            <person name="Ichikawa N."/>
            <person name="Yamazoe A."/>
            <person name="Fujita N."/>
        </authorList>
    </citation>
    <scope>NUCLEOTIDE SEQUENCE [LARGE SCALE GENOMIC DNA]</scope>
    <source>
        <strain evidence="9 10">NBRC 100605</strain>
    </source>
</reference>
<dbReference type="AlphaFoldDB" id="X0PMA4"/>
<dbReference type="GO" id="GO:0071916">
    <property type="term" value="F:dipeptide transmembrane transporter activity"/>
    <property type="evidence" value="ECO:0007669"/>
    <property type="project" value="TreeGrafter"/>
</dbReference>
<protein>
    <submittedName>
        <fullName evidence="9">Putative ABC transporter permease protein</fullName>
    </submittedName>
</protein>
<feature type="transmembrane region" description="Helical" evidence="7">
    <location>
        <begin position="98"/>
        <end position="120"/>
    </location>
</feature>
<keyword evidence="10" id="KW-1185">Reference proteome</keyword>
<evidence type="ECO:0000256" key="5">
    <source>
        <dbReference type="ARBA" id="ARBA00022989"/>
    </source>
</evidence>
<comment type="caution">
    <text evidence="9">The sequence shown here is derived from an EMBL/GenBank/DDBJ whole genome shotgun (WGS) entry which is preliminary data.</text>
</comment>
<dbReference type="Gene3D" id="1.10.3720.10">
    <property type="entry name" value="MetI-like"/>
    <property type="match status" value="1"/>
</dbReference>
<dbReference type="Proteomes" id="UP000019491">
    <property type="component" value="Unassembled WGS sequence"/>
</dbReference>
<dbReference type="EMBL" id="BAWF01000009">
    <property type="protein sequence ID" value="GAF43679.1"/>
    <property type="molecule type" value="Genomic_DNA"/>
</dbReference>
<comment type="similarity">
    <text evidence="7">Belongs to the binding-protein-dependent transport system permease family.</text>
</comment>